<dbReference type="OrthoDB" id="9772924at2"/>
<keyword evidence="8" id="KW-1185">Reference proteome</keyword>
<feature type="region of interest" description="Disordered" evidence="4">
    <location>
        <begin position="22"/>
        <end position="61"/>
    </location>
</feature>
<dbReference type="GO" id="GO:1904680">
    <property type="term" value="F:peptide transmembrane transporter activity"/>
    <property type="evidence" value="ECO:0007669"/>
    <property type="project" value="TreeGrafter"/>
</dbReference>
<gene>
    <name evidence="7" type="primary">ddpA</name>
    <name evidence="7" type="ORF">AMURIS_04567</name>
</gene>
<feature type="chain" id="PRO_5014328211" evidence="5">
    <location>
        <begin position="21"/>
        <end position="763"/>
    </location>
</feature>
<feature type="domain" description="Solute-binding protein family 5" evidence="6">
    <location>
        <begin position="268"/>
        <end position="623"/>
    </location>
</feature>
<evidence type="ECO:0000256" key="3">
    <source>
        <dbReference type="ARBA" id="ARBA00022729"/>
    </source>
</evidence>
<dbReference type="AlphaFoldDB" id="A0A2K4ZMX0"/>
<name>A0A2K4ZMX0_9FIRM</name>
<organism evidence="7 8">
    <name type="scientific">Acetatifactor muris</name>
    <dbReference type="NCBI Taxonomy" id="879566"/>
    <lineage>
        <taxon>Bacteria</taxon>
        <taxon>Bacillati</taxon>
        <taxon>Bacillota</taxon>
        <taxon>Clostridia</taxon>
        <taxon>Lachnospirales</taxon>
        <taxon>Lachnospiraceae</taxon>
        <taxon>Acetatifactor</taxon>
    </lineage>
</organism>
<evidence type="ECO:0000313" key="8">
    <source>
        <dbReference type="Proteomes" id="UP000236311"/>
    </source>
</evidence>
<dbReference type="RefSeq" id="WP_103241795.1">
    <property type="nucleotide sequence ID" value="NZ_JANJZD010000034.1"/>
</dbReference>
<feature type="signal peptide" evidence="5">
    <location>
        <begin position="1"/>
        <end position="20"/>
    </location>
</feature>
<dbReference type="PANTHER" id="PTHR30290:SF9">
    <property type="entry name" value="OLIGOPEPTIDE-BINDING PROTEIN APPA"/>
    <property type="match status" value="1"/>
</dbReference>
<evidence type="ECO:0000256" key="4">
    <source>
        <dbReference type="SAM" id="MobiDB-lite"/>
    </source>
</evidence>
<evidence type="ECO:0000256" key="1">
    <source>
        <dbReference type="ARBA" id="ARBA00005695"/>
    </source>
</evidence>
<accession>A0A2K4ZMX0</accession>
<keyword evidence="2" id="KW-0813">Transport</keyword>
<dbReference type="Pfam" id="PF00496">
    <property type="entry name" value="SBP_bac_5"/>
    <property type="match status" value="1"/>
</dbReference>
<dbReference type="SUPFAM" id="SSF53850">
    <property type="entry name" value="Periplasmic binding protein-like II"/>
    <property type="match status" value="1"/>
</dbReference>
<dbReference type="Gene3D" id="3.10.105.10">
    <property type="entry name" value="Dipeptide-binding Protein, Domain 3"/>
    <property type="match status" value="1"/>
</dbReference>
<comment type="similarity">
    <text evidence="1">Belongs to the bacterial solute-binding protein 5 family.</text>
</comment>
<proteinExistence type="inferred from homology"/>
<dbReference type="GO" id="GO:0015833">
    <property type="term" value="P:peptide transport"/>
    <property type="evidence" value="ECO:0007669"/>
    <property type="project" value="TreeGrafter"/>
</dbReference>
<evidence type="ECO:0000256" key="5">
    <source>
        <dbReference type="SAM" id="SignalP"/>
    </source>
</evidence>
<feature type="compositionally biased region" description="Low complexity" evidence="4">
    <location>
        <begin position="34"/>
        <end position="54"/>
    </location>
</feature>
<protein>
    <submittedName>
        <fullName evidence="7">Putative D,D-dipeptide-binding periplasmic protein DdpA</fullName>
    </submittedName>
</protein>
<dbReference type="PROSITE" id="PS51257">
    <property type="entry name" value="PROKAR_LIPOPROTEIN"/>
    <property type="match status" value="1"/>
</dbReference>
<evidence type="ECO:0000313" key="7">
    <source>
        <dbReference type="EMBL" id="SOY31818.1"/>
    </source>
</evidence>
<reference evidence="7 8" key="1">
    <citation type="submission" date="2018-01" db="EMBL/GenBank/DDBJ databases">
        <authorList>
            <person name="Gaut B.S."/>
            <person name="Morton B.R."/>
            <person name="Clegg M.T."/>
            <person name="Duvall M.R."/>
        </authorList>
    </citation>
    <scope>NUCLEOTIDE SEQUENCE [LARGE SCALE GENOMIC DNA]</scope>
    <source>
        <strain evidence="7">GP69</strain>
    </source>
</reference>
<sequence length="763" mass="84263">MKRKKLLAVLLASAMTVSMAACGNDSADSTPLGESSATESTESSAASEEVSSETPAGEPEQEAVVAELKPLANKEYGTDYVSLYSQFGKETSIADVIEDEETGFAYIERDGVRYQLGLDFLSMAMVYNTAVPEGGIWETEDDVYANWWKLYMQRWNYMMPEVPLYSNEYYDMYNAQIKGVAEHPTNPYWGPEMALIDWTSEKADNSIIIGNVTEMSGKFRYAAFGGTNPNATDLAIQNMTVGMQTVATNKEGGFEWNTTVLASEPEAVENADGSKTYTIKIKDNLKFSDGSPVTAKDYLVFTMVFSSPVAVQAAGKDHQSGRTIVGFKDFNTYTGPDSAEGKKTFAGLRMIDDYTFSVTIDAAELPYFYDITYAGFSAYYTPMWIKDVEIKDDGEGVYFSDEFYTMSDGEKYDMAAHIEEISRNTDTTYPYSGPYVVESYDVADSSAVLKLNPEFPGNYEGVKPSIETVVYKLVVSATQLVDLQSGGVDVLSGITGGNETNEAVALADGAPDKYVYTHYSRAGYGKLGFRADFGSVQFTEVRQAIAYCMDRAGFAKEFTGGYGGVVDGPYYTGSWMYQAAVGQGMMLDAYSTSVDSAIAVLEEGGWVYDAEGNAYTEGVRYKQIPAAEMSENDKTFQSKDGAYKTTQVGDYYYMPLVLNWYGTTDNPFTDQLMTGFASNENIKAAGFEVQYTVGEFNPMLDELYQAAIYGYYSGTPLYTCFNFATGFTSAAYEFAYNLTIDPAMYDDYSQYYVKDEADAYWLN</sequence>
<evidence type="ECO:0000259" key="6">
    <source>
        <dbReference type="Pfam" id="PF00496"/>
    </source>
</evidence>
<dbReference type="PANTHER" id="PTHR30290">
    <property type="entry name" value="PERIPLASMIC BINDING COMPONENT OF ABC TRANSPORTER"/>
    <property type="match status" value="1"/>
</dbReference>
<dbReference type="InterPro" id="IPR039424">
    <property type="entry name" value="SBP_5"/>
</dbReference>
<dbReference type="Gene3D" id="3.40.190.10">
    <property type="entry name" value="Periplasmic binding protein-like II"/>
    <property type="match status" value="1"/>
</dbReference>
<dbReference type="EMBL" id="OFSM01000032">
    <property type="protein sequence ID" value="SOY31818.1"/>
    <property type="molecule type" value="Genomic_DNA"/>
</dbReference>
<dbReference type="Proteomes" id="UP000236311">
    <property type="component" value="Unassembled WGS sequence"/>
</dbReference>
<dbReference type="InterPro" id="IPR000914">
    <property type="entry name" value="SBP_5_dom"/>
</dbReference>
<keyword evidence="3 5" id="KW-0732">Signal</keyword>
<evidence type="ECO:0000256" key="2">
    <source>
        <dbReference type="ARBA" id="ARBA00022448"/>
    </source>
</evidence>